<feature type="non-terminal residue" evidence="4">
    <location>
        <position position="116"/>
    </location>
</feature>
<comment type="caution">
    <text evidence="4">The sequence shown here is derived from an EMBL/GenBank/DDBJ whole genome shotgun (WGS) entry which is preliminary data.</text>
</comment>
<feature type="coiled-coil region" evidence="1">
    <location>
        <begin position="40"/>
        <end position="74"/>
    </location>
</feature>
<gene>
    <name evidence="4" type="ORF">PCOR1329_LOCUS29183</name>
</gene>
<accession>A0ABN9SEU3</accession>
<evidence type="ECO:0000256" key="2">
    <source>
        <dbReference type="SAM" id="Phobius"/>
    </source>
</evidence>
<proteinExistence type="predicted"/>
<evidence type="ECO:0000259" key="3">
    <source>
        <dbReference type="PROSITE" id="PS50222"/>
    </source>
</evidence>
<feature type="domain" description="EF-hand" evidence="3">
    <location>
        <begin position="63"/>
        <end position="98"/>
    </location>
</feature>
<keyword evidence="2" id="KW-0812">Transmembrane</keyword>
<reference evidence="4" key="1">
    <citation type="submission" date="2023-10" db="EMBL/GenBank/DDBJ databases">
        <authorList>
            <person name="Chen Y."/>
            <person name="Shah S."/>
            <person name="Dougan E. K."/>
            <person name="Thang M."/>
            <person name="Chan C."/>
        </authorList>
    </citation>
    <scope>NUCLEOTIDE SEQUENCE [LARGE SCALE GENOMIC DNA]</scope>
</reference>
<evidence type="ECO:0000313" key="5">
    <source>
        <dbReference type="Proteomes" id="UP001189429"/>
    </source>
</evidence>
<keyword evidence="5" id="KW-1185">Reference proteome</keyword>
<keyword evidence="2" id="KW-0472">Membrane</keyword>
<protein>
    <recommendedName>
        <fullName evidence="3">EF-hand domain-containing protein</fullName>
    </recommendedName>
</protein>
<dbReference type="Proteomes" id="UP001189429">
    <property type="component" value="Unassembled WGS sequence"/>
</dbReference>
<keyword evidence="1" id="KW-0175">Coiled coil</keyword>
<evidence type="ECO:0000256" key="1">
    <source>
        <dbReference type="SAM" id="Coils"/>
    </source>
</evidence>
<organism evidence="4 5">
    <name type="scientific">Prorocentrum cordatum</name>
    <dbReference type="NCBI Taxonomy" id="2364126"/>
    <lineage>
        <taxon>Eukaryota</taxon>
        <taxon>Sar</taxon>
        <taxon>Alveolata</taxon>
        <taxon>Dinophyceae</taxon>
        <taxon>Prorocentrales</taxon>
        <taxon>Prorocentraceae</taxon>
        <taxon>Prorocentrum</taxon>
    </lineage>
</organism>
<dbReference type="EMBL" id="CAUYUJ010010945">
    <property type="protein sequence ID" value="CAK0830572.1"/>
    <property type="molecule type" value="Genomic_DNA"/>
</dbReference>
<sequence>MSLFVPLHSCRAPLCFPAGSAGILLTAYTMLSLITGSISEALITQQRQQEKNKLQEEEAQSDALAEQVRSILRMIDTDNTGGVTSKEVREALGDTSNRIAARLQAANITMNSKDLV</sequence>
<feature type="transmembrane region" description="Helical" evidence="2">
    <location>
        <begin position="20"/>
        <end position="43"/>
    </location>
</feature>
<dbReference type="InterPro" id="IPR002048">
    <property type="entry name" value="EF_hand_dom"/>
</dbReference>
<name>A0ABN9SEU3_9DINO</name>
<dbReference type="PROSITE" id="PS50222">
    <property type="entry name" value="EF_HAND_2"/>
    <property type="match status" value="1"/>
</dbReference>
<keyword evidence="2" id="KW-1133">Transmembrane helix</keyword>
<evidence type="ECO:0000313" key="4">
    <source>
        <dbReference type="EMBL" id="CAK0830572.1"/>
    </source>
</evidence>